<dbReference type="PANTHER" id="PTHR16222">
    <property type="entry name" value="ADP-RIBOSYLGLYCOHYDROLASE"/>
    <property type="match status" value="1"/>
</dbReference>
<feature type="binding site" evidence="3">
    <location>
        <position position="60"/>
    </location>
    <ligand>
        <name>Mg(2+)</name>
        <dbReference type="ChEBI" id="CHEBI:18420"/>
        <label>1</label>
    </ligand>
</feature>
<feature type="binding site" evidence="3">
    <location>
        <position position="265"/>
    </location>
    <ligand>
        <name>Mg(2+)</name>
        <dbReference type="ChEBI" id="CHEBI:18420"/>
        <label>1</label>
    </ligand>
</feature>
<protein>
    <submittedName>
        <fullName evidence="4">ADP-ribosylglycohydrolase family protein</fullName>
    </submittedName>
</protein>
<dbReference type="AlphaFoldDB" id="A0A928Z3I6"/>
<keyword evidence="3" id="KW-0479">Metal-binding</keyword>
<dbReference type="EMBL" id="JADEXQ010000013">
    <property type="protein sequence ID" value="MBE9029253.1"/>
    <property type="molecule type" value="Genomic_DNA"/>
</dbReference>
<comment type="caution">
    <text evidence="4">The sequence shown here is derived from an EMBL/GenBank/DDBJ whole genome shotgun (WGS) entry which is preliminary data.</text>
</comment>
<evidence type="ECO:0000256" key="2">
    <source>
        <dbReference type="ARBA" id="ARBA00022801"/>
    </source>
</evidence>
<dbReference type="RefSeq" id="WP_264324073.1">
    <property type="nucleotide sequence ID" value="NZ_JADEXQ010000013.1"/>
</dbReference>
<comment type="cofactor">
    <cofactor evidence="3">
        <name>Mg(2+)</name>
        <dbReference type="ChEBI" id="CHEBI:18420"/>
    </cofactor>
    <text evidence="3">Binds 2 magnesium ions per subunit.</text>
</comment>
<sequence length="309" mass="33613">MDRQDRIQGGLLGLLIGDALGVPYEFQDAANLPPIAEIEMTPPLGFRRSHGAVQPGTWSDDGAQALCLLTSLLDCGQLDPDDLGQRFVTWYQSGYMALDNHVFDVGVHTSVVLQAIATGMPALDAGAMGQDARGNGSLMRSLPLVLWHQGSDAALVADAHLQSQVTHGDAYCQVCCALYCLWARRLLERVPFPWSEATRALRAIYQQNPTFLDILDWAVRPDDRAEGQGSGYVIDALRSARMVMRSGRYEQVVKAAIALGNDTDTTACIAGGVAGIRDGLSAIPSRWIEQLRGQEIVLPLLERLLERCV</sequence>
<dbReference type="SUPFAM" id="SSF101478">
    <property type="entry name" value="ADP-ribosylglycohydrolase"/>
    <property type="match status" value="1"/>
</dbReference>
<dbReference type="GO" id="GO:0046872">
    <property type="term" value="F:metal ion binding"/>
    <property type="evidence" value="ECO:0007669"/>
    <property type="project" value="UniProtKB-KW"/>
</dbReference>
<evidence type="ECO:0000313" key="5">
    <source>
        <dbReference type="Proteomes" id="UP000625316"/>
    </source>
</evidence>
<organism evidence="4 5">
    <name type="scientific">Romeriopsis navalis LEGE 11480</name>
    <dbReference type="NCBI Taxonomy" id="2777977"/>
    <lineage>
        <taxon>Bacteria</taxon>
        <taxon>Bacillati</taxon>
        <taxon>Cyanobacteriota</taxon>
        <taxon>Cyanophyceae</taxon>
        <taxon>Leptolyngbyales</taxon>
        <taxon>Leptolyngbyaceae</taxon>
        <taxon>Romeriopsis</taxon>
        <taxon>Romeriopsis navalis</taxon>
    </lineage>
</organism>
<name>A0A928Z3I6_9CYAN</name>
<keyword evidence="3" id="KW-0460">Magnesium</keyword>
<dbReference type="PANTHER" id="PTHR16222:SF24">
    <property type="entry name" value="ADP-RIBOSYLHYDROLASE ARH3"/>
    <property type="match status" value="1"/>
</dbReference>
<feature type="binding site" evidence="3">
    <location>
        <position position="264"/>
    </location>
    <ligand>
        <name>Mg(2+)</name>
        <dbReference type="ChEBI" id="CHEBI:18420"/>
        <label>1</label>
    </ligand>
</feature>
<dbReference type="Gene3D" id="1.10.4080.10">
    <property type="entry name" value="ADP-ribosylation/Crystallin J1"/>
    <property type="match status" value="1"/>
</dbReference>
<feature type="binding site" evidence="3">
    <location>
        <position position="61"/>
    </location>
    <ligand>
        <name>Mg(2+)</name>
        <dbReference type="ChEBI" id="CHEBI:18420"/>
        <label>1</label>
    </ligand>
</feature>
<proteinExistence type="inferred from homology"/>
<feature type="binding site" evidence="3">
    <location>
        <position position="59"/>
    </location>
    <ligand>
        <name>Mg(2+)</name>
        <dbReference type="ChEBI" id="CHEBI:18420"/>
        <label>1</label>
    </ligand>
</feature>
<evidence type="ECO:0000256" key="1">
    <source>
        <dbReference type="ARBA" id="ARBA00010702"/>
    </source>
</evidence>
<feature type="binding site" evidence="3">
    <location>
        <position position="262"/>
    </location>
    <ligand>
        <name>Mg(2+)</name>
        <dbReference type="ChEBI" id="CHEBI:18420"/>
        <label>1</label>
    </ligand>
</feature>
<dbReference type="Pfam" id="PF03747">
    <property type="entry name" value="ADP_ribosyl_GH"/>
    <property type="match status" value="1"/>
</dbReference>
<keyword evidence="2" id="KW-0378">Hydrolase</keyword>
<keyword evidence="5" id="KW-1185">Reference proteome</keyword>
<reference evidence="4" key="1">
    <citation type="submission" date="2020-10" db="EMBL/GenBank/DDBJ databases">
        <authorList>
            <person name="Castelo-Branco R."/>
            <person name="Eusebio N."/>
            <person name="Adriana R."/>
            <person name="Vieira A."/>
            <person name="Brugerolle De Fraissinette N."/>
            <person name="Rezende De Castro R."/>
            <person name="Schneider M.P."/>
            <person name="Vasconcelos V."/>
            <person name="Leao P.N."/>
        </authorList>
    </citation>
    <scope>NUCLEOTIDE SEQUENCE</scope>
    <source>
        <strain evidence="4">LEGE 11480</strain>
    </source>
</reference>
<dbReference type="Proteomes" id="UP000625316">
    <property type="component" value="Unassembled WGS sequence"/>
</dbReference>
<comment type="similarity">
    <text evidence="1">Belongs to the ADP-ribosylglycohydrolase family.</text>
</comment>
<evidence type="ECO:0000313" key="4">
    <source>
        <dbReference type="EMBL" id="MBE9029253.1"/>
    </source>
</evidence>
<dbReference type="InterPro" id="IPR050792">
    <property type="entry name" value="ADP-ribosylglycohydrolase"/>
</dbReference>
<accession>A0A928Z3I6</accession>
<evidence type="ECO:0000256" key="3">
    <source>
        <dbReference type="PIRSR" id="PIRSR605502-1"/>
    </source>
</evidence>
<dbReference type="InterPro" id="IPR005502">
    <property type="entry name" value="Ribosyl_crysJ1"/>
</dbReference>
<dbReference type="GO" id="GO:0016787">
    <property type="term" value="F:hydrolase activity"/>
    <property type="evidence" value="ECO:0007669"/>
    <property type="project" value="UniProtKB-KW"/>
</dbReference>
<dbReference type="InterPro" id="IPR036705">
    <property type="entry name" value="Ribosyl_crysJ1_sf"/>
</dbReference>
<gene>
    <name evidence="4" type="ORF">IQ266_05695</name>
</gene>